<feature type="domain" description="Pectinesterase catalytic" evidence="6">
    <location>
        <begin position="37"/>
        <end position="316"/>
    </location>
</feature>
<name>A0A934S1Y3_9BACT</name>
<evidence type="ECO:0000256" key="1">
    <source>
        <dbReference type="ARBA" id="ARBA00008891"/>
    </source>
</evidence>
<evidence type="ECO:0000256" key="5">
    <source>
        <dbReference type="RuleBase" id="RU000589"/>
    </source>
</evidence>
<dbReference type="Gene3D" id="2.160.20.10">
    <property type="entry name" value="Single-stranded right-handed beta-helix, Pectin lyase-like"/>
    <property type="match status" value="1"/>
</dbReference>
<dbReference type="EC" id="3.1.1.11" evidence="5"/>
<gene>
    <name evidence="7" type="ORF">JIN87_15915</name>
</gene>
<evidence type="ECO:0000256" key="2">
    <source>
        <dbReference type="ARBA" id="ARBA00022801"/>
    </source>
</evidence>
<sequence>MGFEAGFAGGAVVFLWMVFSVFAFCSIANAAPYPTRLVVSKDGTGDYSNIQDAINNCKSFPDQRITILVEPGVYEEKIVVNSWNTRISLIGIDADRTVIRWSDAAEGRKNGTFWSYTMLVQANDFRAENLTIENAAGSGPGIGQAVALHVESDRVVIDACRLIADQDTLYAAGENSRQLYRNCYIEGTTDFIFGEGTAVFENCQIHCKTASFITAASTAEGVRFGYVFLDCKLSFAQGVDNVYLGRPWRPFAKTVFVRCDLGNGIHPEGWSRWGYKYAETHYAEFECTGAGADRSERVDWSFELSEDEAKLYTKDHVFNNGLQDPVPLRDWYKD</sequence>
<comment type="similarity">
    <text evidence="1">Belongs to the pectinesterase family.</text>
</comment>
<dbReference type="PANTHER" id="PTHR31321:SF57">
    <property type="entry name" value="PECTINESTERASE 53-RELATED"/>
    <property type="match status" value="1"/>
</dbReference>
<evidence type="ECO:0000259" key="6">
    <source>
        <dbReference type="Pfam" id="PF01095"/>
    </source>
</evidence>
<dbReference type="AlphaFoldDB" id="A0A934S1Y3"/>
<dbReference type="Pfam" id="PF01095">
    <property type="entry name" value="Pectinesterase"/>
    <property type="match status" value="1"/>
</dbReference>
<keyword evidence="8" id="KW-1185">Reference proteome</keyword>
<dbReference type="PROSITE" id="PS00503">
    <property type="entry name" value="PECTINESTERASE_2"/>
    <property type="match status" value="1"/>
</dbReference>
<comment type="pathway">
    <text evidence="5">Glycan metabolism; pectin degradation; 2-dehydro-3-deoxy-D-gluconate from pectin: step 1/5.</text>
</comment>
<evidence type="ECO:0000256" key="4">
    <source>
        <dbReference type="PROSITE-ProRule" id="PRU10040"/>
    </source>
</evidence>
<reference evidence="7" key="1">
    <citation type="submission" date="2021-01" db="EMBL/GenBank/DDBJ databases">
        <title>Modified the classification status of verrucomicrobia.</title>
        <authorList>
            <person name="Feng X."/>
        </authorList>
    </citation>
    <scope>NUCLEOTIDE SEQUENCE</scope>
    <source>
        <strain evidence="7">KCTC 13126</strain>
    </source>
</reference>
<accession>A0A934S1Y3</accession>
<evidence type="ECO:0000313" key="7">
    <source>
        <dbReference type="EMBL" id="MBK1878367.1"/>
    </source>
</evidence>
<dbReference type="GO" id="GO:0009279">
    <property type="term" value="C:cell outer membrane"/>
    <property type="evidence" value="ECO:0007669"/>
    <property type="project" value="TreeGrafter"/>
</dbReference>
<feature type="active site" evidence="4">
    <location>
        <position position="190"/>
    </location>
</feature>
<dbReference type="EMBL" id="JAENIL010000029">
    <property type="protein sequence ID" value="MBK1878367.1"/>
    <property type="molecule type" value="Genomic_DNA"/>
</dbReference>
<dbReference type="Proteomes" id="UP000617628">
    <property type="component" value="Unassembled WGS sequence"/>
</dbReference>
<dbReference type="GO" id="GO:0045490">
    <property type="term" value="P:pectin catabolic process"/>
    <property type="evidence" value="ECO:0007669"/>
    <property type="project" value="UniProtKB-UniRule"/>
</dbReference>
<dbReference type="GO" id="GO:0030599">
    <property type="term" value="F:pectinesterase activity"/>
    <property type="evidence" value="ECO:0007669"/>
    <property type="project" value="UniProtKB-UniRule"/>
</dbReference>
<dbReference type="SUPFAM" id="SSF51126">
    <property type="entry name" value="Pectin lyase-like"/>
    <property type="match status" value="1"/>
</dbReference>
<comment type="catalytic activity">
    <reaction evidence="5">
        <text>[(1-&gt;4)-alpha-D-galacturonosyl methyl ester](n) + n H2O = [(1-&gt;4)-alpha-D-galacturonosyl](n) + n methanol + n H(+)</text>
        <dbReference type="Rhea" id="RHEA:22380"/>
        <dbReference type="Rhea" id="RHEA-COMP:14570"/>
        <dbReference type="Rhea" id="RHEA-COMP:14573"/>
        <dbReference type="ChEBI" id="CHEBI:15377"/>
        <dbReference type="ChEBI" id="CHEBI:15378"/>
        <dbReference type="ChEBI" id="CHEBI:17790"/>
        <dbReference type="ChEBI" id="CHEBI:140522"/>
        <dbReference type="ChEBI" id="CHEBI:140523"/>
        <dbReference type="EC" id="3.1.1.11"/>
    </reaction>
</comment>
<dbReference type="InterPro" id="IPR000070">
    <property type="entry name" value="Pectinesterase_cat"/>
</dbReference>
<organism evidence="7 8">
    <name type="scientific">Pelagicoccus mobilis</name>
    <dbReference type="NCBI Taxonomy" id="415221"/>
    <lineage>
        <taxon>Bacteria</taxon>
        <taxon>Pseudomonadati</taxon>
        <taxon>Verrucomicrobiota</taxon>
        <taxon>Opitutia</taxon>
        <taxon>Puniceicoccales</taxon>
        <taxon>Pelagicoccaceae</taxon>
        <taxon>Pelagicoccus</taxon>
    </lineage>
</organism>
<protein>
    <recommendedName>
        <fullName evidence="5">Pectinesterase</fullName>
        <ecNumber evidence="5">3.1.1.11</ecNumber>
    </recommendedName>
</protein>
<keyword evidence="3 5" id="KW-0063">Aspartyl esterase</keyword>
<proteinExistence type="inferred from homology"/>
<dbReference type="InterPro" id="IPR033131">
    <property type="entry name" value="Pectinesterase_Asp_AS"/>
</dbReference>
<comment type="caution">
    <text evidence="7">The sequence shown here is derived from an EMBL/GenBank/DDBJ whole genome shotgun (WGS) entry which is preliminary data.</text>
</comment>
<evidence type="ECO:0000256" key="3">
    <source>
        <dbReference type="ARBA" id="ARBA00023085"/>
    </source>
</evidence>
<dbReference type="InterPro" id="IPR011050">
    <property type="entry name" value="Pectin_lyase_fold/virulence"/>
</dbReference>
<dbReference type="InterPro" id="IPR012334">
    <property type="entry name" value="Pectin_lyas_fold"/>
</dbReference>
<dbReference type="GO" id="GO:0042545">
    <property type="term" value="P:cell wall modification"/>
    <property type="evidence" value="ECO:0007669"/>
    <property type="project" value="UniProtKB-UniRule"/>
</dbReference>
<evidence type="ECO:0000313" key="8">
    <source>
        <dbReference type="Proteomes" id="UP000617628"/>
    </source>
</evidence>
<keyword evidence="2 5" id="KW-0378">Hydrolase</keyword>
<dbReference type="PANTHER" id="PTHR31321">
    <property type="entry name" value="ACYL-COA THIOESTER HYDROLASE YBHC-RELATED"/>
    <property type="match status" value="1"/>
</dbReference>